<proteinExistence type="predicted"/>
<dbReference type="Proteomes" id="UP000267029">
    <property type="component" value="Unassembled WGS sequence"/>
</dbReference>
<dbReference type="EMBL" id="UXSR01006133">
    <property type="protein sequence ID" value="VDD84280.1"/>
    <property type="molecule type" value="Genomic_DNA"/>
</dbReference>
<reference evidence="1 2" key="2">
    <citation type="submission" date="2018-10" db="EMBL/GenBank/DDBJ databases">
        <authorList>
            <consortium name="Pathogen Informatics"/>
        </authorList>
    </citation>
    <scope>NUCLEOTIDE SEQUENCE [LARGE SCALE GENOMIC DNA]</scope>
</reference>
<keyword evidence="2" id="KW-1185">Reference proteome</keyword>
<evidence type="ECO:0000313" key="3">
    <source>
        <dbReference type="WBParaSite" id="MCOS_0001028201-mRNA-1"/>
    </source>
</evidence>
<dbReference type="WBParaSite" id="MCOS_0001028201-mRNA-1">
    <property type="protein sequence ID" value="MCOS_0001028201-mRNA-1"/>
    <property type="gene ID" value="MCOS_0001028201"/>
</dbReference>
<evidence type="ECO:0000313" key="2">
    <source>
        <dbReference type="Proteomes" id="UP000267029"/>
    </source>
</evidence>
<gene>
    <name evidence="1" type="ORF">MCOS_LOCUS10283</name>
</gene>
<sequence>MLEQHIVVDANDSAYQSTDFCVLSPKAQACKCSDECMLIFENFGAVFIESYLPRFKNVLEKLDDNL</sequence>
<accession>A0A0R3UQX7</accession>
<name>A0A0R3UQX7_MESCO</name>
<protein>
    <submittedName>
        <fullName evidence="1 3">Uncharacterized protein</fullName>
    </submittedName>
</protein>
<dbReference type="AlphaFoldDB" id="A0A0R3UQX7"/>
<evidence type="ECO:0000313" key="1">
    <source>
        <dbReference type="EMBL" id="VDD84280.1"/>
    </source>
</evidence>
<reference evidence="3" key="1">
    <citation type="submission" date="2017-02" db="UniProtKB">
        <authorList>
            <consortium name="WormBaseParasite"/>
        </authorList>
    </citation>
    <scope>IDENTIFICATION</scope>
</reference>
<organism evidence="3">
    <name type="scientific">Mesocestoides corti</name>
    <name type="common">Flatworm</name>
    <dbReference type="NCBI Taxonomy" id="53468"/>
    <lineage>
        <taxon>Eukaryota</taxon>
        <taxon>Metazoa</taxon>
        <taxon>Spiralia</taxon>
        <taxon>Lophotrochozoa</taxon>
        <taxon>Platyhelminthes</taxon>
        <taxon>Cestoda</taxon>
        <taxon>Eucestoda</taxon>
        <taxon>Cyclophyllidea</taxon>
        <taxon>Mesocestoididae</taxon>
        <taxon>Mesocestoides</taxon>
    </lineage>
</organism>